<accession>C6LA30</accession>
<dbReference type="STRING" id="168384.SAMN05660368_02254"/>
<organism evidence="2 3">
    <name type="scientific">Marvinbryantia formatexigens DSM 14469</name>
    <dbReference type="NCBI Taxonomy" id="478749"/>
    <lineage>
        <taxon>Bacteria</taxon>
        <taxon>Bacillati</taxon>
        <taxon>Bacillota</taxon>
        <taxon>Clostridia</taxon>
        <taxon>Lachnospirales</taxon>
        <taxon>Lachnospiraceae</taxon>
        <taxon>Marvinbryantia</taxon>
    </lineage>
</organism>
<reference evidence="2" key="1">
    <citation type="submission" date="2009-07" db="EMBL/GenBank/DDBJ databases">
        <authorList>
            <person name="Weinstock G."/>
            <person name="Sodergren E."/>
            <person name="Clifton S."/>
            <person name="Fulton L."/>
            <person name="Fulton B."/>
            <person name="Courtney L."/>
            <person name="Fronick C."/>
            <person name="Harrison M."/>
            <person name="Strong C."/>
            <person name="Farmer C."/>
            <person name="Delahaunty K."/>
            <person name="Markovic C."/>
            <person name="Hall O."/>
            <person name="Minx P."/>
            <person name="Tomlinson C."/>
            <person name="Mitreva M."/>
            <person name="Nelson J."/>
            <person name="Hou S."/>
            <person name="Wollam A."/>
            <person name="Pepin K.H."/>
            <person name="Johnson M."/>
            <person name="Bhonagiri V."/>
            <person name="Nash W.E."/>
            <person name="Warren W."/>
            <person name="Chinwalla A."/>
            <person name="Mardis E.R."/>
            <person name="Wilson R.K."/>
        </authorList>
    </citation>
    <scope>NUCLEOTIDE SEQUENCE [LARGE SCALE GENOMIC DNA]</scope>
    <source>
        <strain evidence="2">DSM 14469</strain>
    </source>
</reference>
<proteinExistence type="predicted"/>
<dbReference type="EMBL" id="ACCL02000002">
    <property type="protein sequence ID" value="EET62437.1"/>
    <property type="molecule type" value="Genomic_DNA"/>
</dbReference>
<evidence type="ECO:0000256" key="1">
    <source>
        <dbReference type="SAM" id="MobiDB-lite"/>
    </source>
</evidence>
<keyword evidence="3" id="KW-1185">Reference proteome</keyword>
<dbReference type="Pfam" id="PF12389">
    <property type="entry name" value="Peptidase_M73"/>
    <property type="match status" value="1"/>
</dbReference>
<name>C6LA30_9FIRM</name>
<evidence type="ECO:0008006" key="4">
    <source>
        <dbReference type="Google" id="ProtNLM"/>
    </source>
</evidence>
<dbReference type="NCBIfam" id="TIGR04088">
    <property type="entry name" value="cognate_SipW"/>
    <property type="match status" value="1"/>
</dbReference>
<sequence length="300" mass="33142">MRGMKQDTGRTSVINKPEQSRKQKTKITGTGKFRNTEKERDTIMKNTKMKKYLAVMAAVLCTGGVIAGGTLAYMTEYDEVTNVFTIGDLDIGLEEPEWNPDDGDGENTYPGYTVYKNPTVKNITTDANGEEPCYVRVIVEVQDKNGRAVTDTEALKLIEQTIRYDKNFTGTYDKNGESFGLTEGRIPGYSLSDMNSYPMVNPDFVKDANRSTANRWVFNYVAGDGILKIGEEATLFTTICIPTEWNQTQMQTIGGGIGGMYQLKISAEAIQANGFESQAAAYQALDSEIAGGTLQQIERK</sequence>
<feature type="region of interest" description="Disordered" evidence="1">
    <location>
        <begin position="1"/>
        <end position="40"/>
    </location>
</feature>
<dbReference type="InterPro" id="IPR022121">
    <property type="entry name" value="Peptidase_M73_camelysin"/>
</dbReference>
<dbReference type="Proteomes" id="UP000005561">
    <property type="component" value="Unassembled WGS sequence"/>
</dbReference>
<evidence type="ECO:0000313" key="2">
    <source>
        <dbReference type="EMBL" id="EET62437.1"/>
    </source>
</evidence>
<dbReference type="AlphaFoldDB" id="C6LA30"/>
<protein>
    <recommendedName>
        <fullName evidence="4">SipW-cognate class signal peptide</fullName>
    </recommendedName>
</protein>
<gene>
    <name evidence="2" type="ORF">BRYFOR_05472</name>
</gene>
<evidence type="ECO:0000313" key="3">
    <source>
        <dbReference type="Proteomes" id="UP000005561"/>
    </source>
</evidence>
<dbReference type="eggNOG" id="ENOG5033C1E">
    <property type="taxonomic scope" value="Bacteria"/>
</dbReference>
<dbReference type="InterPro" id="IPR023833">
    <property type="entry name" value="Signal_pept_SipW-depend-type"/>
</dbReference>
<comment type="caution">
    <text evidence="2">The sequence shown here is derived from an EMBL/GenBank/DDBJ whole genome shotgun (WGS) entry which is preliminary data.</text>
</comment>